<dbReference type="Proteomes" id="UP000194841">
    <property type="component" value="Unassembled WGS sequence"/>
</dbReference>
<dbReference type="Pfam" id="PF01189">
    <property type="entry name" value="Methyltr_RsmB-F"/>
    <property type="match status" value="1"/>
</dbReference>
<comment type="similarity">
    <text evidence="7 8">Belongs to the class I-like SAM-binding methyltransferase superfamily. RsmB/NOP family.</text>
</comment>
<protein>
    <recommendedName>
        <fullName evidence="7">Ribosomal RNA small subunit methyltransferase F</fullName>
        <ecNumber evidence="7">2.1.1.178</ecNumber>
    </recommendedName>
    <alternativeName>
        <fullName evidence="7">16S rRNA m5C1407 methyltransferase</fullName>
    </alternativeName>
    <alternativeName>
        <fullName evidence="7">rRNA (cytosine-C(5)-)-methyltransferase RsmF</fullName>
    </alternativeName>
</protein>
<dbReference type="RefSeq" id="WP_086742197.1">
    <property type="nucleotide sequence ID" value="NZ_MWPV01000001.1"/>
</dbReference>
<evidence type="ECO:0000313" key="10">
    <source>
        <dbReference type="EMBL" id="OUL58818.1"/>
    </source>
</evidence>
<keyword evidence="11" id="KW-1185">Reference proteome</keyword>
<dbReference type="Pfam" id="PF13636">
    <property type="entry name" value="Methyltranf_PUA"/>
    <property type="match status" value="1"/>
</dbReference>
<keyword evidence="2 7" id="KW-0698">rRNA processing</keyword>
<organism evidence="10 11">
    <name type="scientific">Pseudoalteromonas ulvae</name>
    <dbReference type="NCBI Taxonomy" id="107327"/>
    <lineage>
        <taxon>Bacteria</taxon>
        <taxon>Pseudomonadati</taxon>
        <taxon>Pseudomonadota</taxon>
        <taxon>Gammaproteobacteria</taxon>
        <taxon>Alteromonadales</taxon>
        <taxon>Pseudoalteromonadaceae</taxon>
        <taxon>Pseudoalteromonas</taxon>
    </lineage>
</organism>
<evidence type="ECO:0000256" key="6">
    <source>
        <dbReference type="ARBA" id="ARBA00022884"/>
    </source>
</evidence>
<dbReference type="PANTHER" id="PTHR22807:SF30">
    <property type="entry name" value="28S RRNA (CYTOSINE(4447)-C(5))-METHYLTRANSFERASE-RELATED"/>
    <property type="match status" value="1"/>
</dbReference>
<feature type="active site" description="Nucleophile" evidence="7 8">
    <location>
        <position position="248"/>
    </location>
</feature>
<reference evidence="10 11" key="1">
    <citation type="submission" date="2017-02" db="EMBL/GenBank/DDBJ databases">
        <title>Pseudoalteromonas ulvae TC14 Genome.</title>
        <authorList>
            <person name="Molmeret M."/>
        </authorList>
    </citation>
    <scope>NUCLEOTIDE SEQUENCE [LARGE SCALE GENOMIC DNA]</scope>
    <source>
        <strain evidence="10">TC14</strain>
    </source>
</reference>
<comment type="subcellular location">
    <subcellularLocation>
        <location evidence="7">Cytoplasm</location>
    </subcellularLocation>
</comment>
<feature type="binding site" evidence="7 8">
    <location>
        <position position="177"/>
    </location>
    <ligand>
        <name>S-adenosyl-L-methionine</name>
        <dbReference type="ChEBI" id="CHEBI:59789"/>
    </ligand>
</feature>
<dbReference type="InterPro" id="IPR027391">
    <property type="entry name" value="Nol1_Nop2_Fmu_2"/>
</dbReference>
<dbReference type="InterPro" id="IPR023267">
    <property type="entry name" value="RCMT"/>
</dbReference>
<dbReference type="SUPFAM" id="SSF53335">
    <property type="entry name" value="S-adenosyl-L-methionine-dependent methyltransferases"/>
    <property type="match status" value="1"/>
</dbReference>
<evidence type="ECO:0000256" key="8">
    <source>
        <dbReference type="PROSITE-ProRule" id="PRU01023"/>
    </source>
</evidence>
<dbReference type="InterPro" id="IPR001678">
    <property type="entry name" value="MeTrfase_RsmB-F_NOP2_dom"/>
</dbReference>
<evidence type="ECO:0000313" key="11">
    <source>
        <dbReference type="Proteomes" id="UP000194841"/>
    </source>
</evidence>
<keyword evidence="4 7" id="KW-0808">Transferase</keyword>
<dbReference type="PANTHER" id="PTHR22807">
    <property type="entry name" value="NOP2 YEAST -RELATED NOL1/NOP2/FMU SUN DOMAIN-CONTAINING"/>
    <property type="match status" value="1"/>
</dbReference>
<feature type="binding site" evidence="7 8">
    <location>
        <position position="195"/>
    </location>
    <ligand>
        <name>S-adenosyl-L-methionine</name>
        <dbReference type="ChEBI" id="CHEBI:59789"/>
    </ligand>
</feature>
<keyword evidence="6 7" id="KW-0694">RNA-binding</keyword>
<evidence type="ECO:0000256" key="1">
    <source>
        <dbReference type="ARBA" id="ARBA00022490"/>
    </source>
</evidence>
<dbReference type="Pfam" id="PF21150">
    <property type="entry name" value="YebU_pre-PUA_dom"/>
    <property type="match status" value="1"/>
</dbReference>
<evidence type="ECO:0000256" key="2">
    <source>
        <dbReference type="ARBA" id="ARBA00022552"/>
    </source>
</evidence>
<evidence type="ECO:0000259" key="9">
    <source>
        <dbReference type="PROSITE" id="PS51686"/>
    </source>
</evidence>
<sequence>MDAHTYIPAEFIADVQSYIPQHLTIADYIESCQRPLRPALRVNTLKTTVAEFQAYADEHSWTLTPIPWCPDGFWFERPLAQQTLSIGNTDIHLSGGIYIQEASSMLPVFALQHQTNLTDCCVLDMAAAPGSKTSQLAAAMDNSGFLIANELSSSRLKSLSANMQRLGVANTALSHFDGAIFGSYMEQCFDHILLDAPCSGEGTVRKDPNALKNWSIESNQHIAEVQKQLIESAFYALKTGGTLVYSTCTLTPLENQQVCQHLLEMFADHIDVLPLDTLFEGAEQVVTDEGYLHVWPQVHDTEGFFIAKFKKLGHTPHPNPQAKKGAFPFSDFSSKESQAFMKTLTDQFGISHLAGNLAIRDKELWLFPEQSTDLKEKIKFSRLGILIGQTHRTGVRLCHEFATALGHLATKNHYELSTLEACDYFQGKDIKLPHPTSQQGEVLLTLCGNVIGLGKWQKNKIKNSLPRDLVRDNQLITWE</sequence>
<keyword evidence="3 7" id="KW-0489">Methyltransferase</keyword>
<evidence type="ECO:0000256" key="3">
    <source>
        <dbReference type="ARBA" id="ARBA00022603"/>
    </source>
</evidence>
<dbReference type="EC" id="2.1.1.178" evidence="7"/>
<dbReference type="Gene3D" id="3.40.50.150">
    <property type="entry name" value="Vaccinia Virus protein VP39"/>
    <property type="match status" value="1"/>
</dbReference>
<dbReference type="PROSITE" id="PS51686">
    <property type="entry name" value="SAM_MT_RSMB_NOP"/>
    <property type="match status" value="1"/>
</dbReference>
<dbReference type="InterPro" id="IPR029063">
    <property type="entry name" value="SAM-dependent_MTases_sf"/>
</dbReference>
<dbReference type="GO" id="GO:0009383">
    <property type="term" value="F:rRNA (cytosine-C5-)-methyltransferase activity"/>
    <property type="evidence" value="ECO:0007669"/>
    <property type="project" value="TreeGrafter"/>
</dbReference>
<comment type="caution">
    <text evidence="10">The sequence shown here is derived from an EMBL/GenBank/DDBJ whole genome shotgun (WGS) entry which is preliminary data.</text>
</comment>
<feature type="binding site" evidence="7 8">
    <location>
        <begin position="126"/>
        <end position="132"/>
    </location>
    <ligand>
        <name>S-adenosyl-L-methionine</name>
        <dbReference type="ChEBI" id="CHEBI:59789"/>
    </ligand>
</feature>
<dbReference type="InterPro" id="IPR048457">
    <property type="entry name" value="YebU_pre-PUA_dom"/>
</dbReference>
<dbReference type="GO" id="GO:0003723">
    <property type="term" value="F:RNA binding"/>
    <property type="evidence" value="ECO:0007669"/>
    <property type="project" value="UniProtKB-UniRule"/>
</dbReference>
<dbReference type="GO" id="GO:0005737">
    <property type="term" value="C:cytoplasm"/>
    <property type="evidence" value="ECO:0007669"/>
    <property type="project" value="UniProtKB-SubCell"/>
</dbReference>
<dbReference type="OrthoDB" id="9810297at2"/>
<dbReference type="NCBIfam" id="NF008898">
    <property type="entry name" value="PRK11933.1"/>
    <property type="match status" value="1"/>
</dbReference>
<dbReference type="InterPro" id="IPR011023">
    <property type="entry name" value="Nop2p"/>
</dbReference>
<dbReference type="AlphaFoldDB" id="A0A244CT97"/>
<dbReference type="Pfam" id="PF17125">
    <property type="entry name" value="Methyltr_RsmF_N"/>
    <property type="match status" value="1"/>
</dbReference>
<dbReference type="EMBL" id="MWPV01000001">
    <property type="protein sequence ID" value="OUL58818.1"/>
    <property type="molecule type" value="Genomic_DNA"/>
</dbReference>
<comment type="catalytic activity">
    <reaction evidence="7">
        <text>cytidine(1407) in 16S rRNA + S-adenosyl-L-methionine = 5-methylcytidine(1407) in 16S rRNA + S-adenosyl-L-homocysteine + H(+)</text>
        <dbReference type="Rhea" id="RHEA:42756"/>
        <dbReference type="Rhea" id="RHEA-COMP:10223"/>
        <dbReference type="Rhea" id="RHEA-COMP:10224"/>
        <dbReference type="ChEBI" id="CHEBI:15378"/>
        <dbReference type="ChEBI" id="CHEBI:57856"/>
        <dbReference type="ChEBI" id="CHEBI:59789"/>
        <dbReference type="ChEBI" id="CHEBI:74483"/>
        <dbReference type="ChEBI" id="CHEBI:82748"/>
        <dbReference type="EC" id="2.1.1.178"/>
    </reaction>
</comment>
<evidence type="ECO:0000256" key="4">
    <source>
        <dbReference type="ARBA" id="ARBA00022679"/>
    </source>
</evidence>
<comment type="function">
    <text evidence="7">Specifically methylates the cytosine at position 1407 (m5C1407) of 16S rRNA.</text>
</comment>
<gene>
    <name evidence="7" type="primary">rsmF</name>
    <name evidence="10" type="ORF">B1199_00590</name>
</gene>
<evidence type="ECO:0000256" key="5">
    <source>
        <dbReference type="ARBA" id="ARBA00022691"/>
    </source>
</evidence>
<dbReference type="PRINTS" id="PR02008">
    <property type="entry name" value="RCMTFAMILY"/>
</dbReference>
<dbReference type="Gene3D" id="3.10.450.720">
    <property type="match status" value="1"/>
</dbReference>
<name>A0A244CT97_PSEDV</name>
<feature type="domain" description="SAM-dependent MTase RsmB/NOP-type" evidence="9">
    <location>
        <begin position="28"/>
        <end position="312"/>
    </location>
</feature>
<dbReference type="HAMAP" id="MF_01579">
    <property type="entry name" value="16SrRNA_methyltr_F"/>
    <property type="match status" value="1"/>
</dbReference>
<dbReference type="GO" id="GO:0070475">
    <property type="term" value="P:rRNA base methylation"/>
    <property type="evidence" value="ECO:0007669"/>
    <property type="project" value="TreeGrafter"/>
</dbReference>
<feature type="binding site" evidence="7 8">
    <location>
        <position position="150"/>
    </location>
    <ligand>
        <name>S-adenosyl-L-methionine</name>
        <dbReference type="ChEBI" id="CHEBI:59789"/>
    </ligand>
</feature>
<evidence type="ECO:0000256" key="7">
    <source>
        <dbReference type="HAMAP-Rule" id="MF_01579"/>
    </source>
</evidence>
<dbReference type="InterPro" id="IPR023545">
    <property type="entry name" value="rRNA_ssu_MeTfrase_F"/>
</dbReference>
<dbReference type="InterPro" id="IPR031341">
    <property type="entry name" value="Methyltr_RsmF_N"/>
</dbReference>
<keyword evidence="1 7" id="KW-0963">Cytoplasm</keyword>
<dbReference type="NCBIfam" id="TIGR00446">
    <property type="entry name" value="nop2p"/>
    <property type="match status" value="1"/>
</dbReference>
<proteinExistence type="inferred from homology"/>
<keyword evidence="5 7" id="KW-0949">S-adenosyl-L-methionine</keyword>
<dbReference type="InterPro" id="IPR049560">
    <property type="entry name" value="MeTrfase_RsmB-F_NOP2_cat"/>
</dbReference>
<accession>A0A244CT97</accession>